<dbReference type="EMBL" id="RRCN01000001">
    <property type="protein sequence ID" value="RRJ61635.1"/>
    <property type="molecule type" value="Genomic_DNA"/>
</dbReference>
<name>A0A3P3TU26_9BACL</name>
<keyword evidence="7" id="KW-1185">Reference proteome</keyword>
<dbReference type="Proteomes" id="UP000267017">
    <property type="component" value="Unassembled WGS sequence"/>
</dbReference>
<evidence type="ECO:0000256" key="1">
    <source>
        <dbReference type="ARBA" id="ARBA00004776"/>
    </source>
</evidence>
<comment type="caution">
    <text evidence="6">The sequence shown here is derived from an EMBL/GenBank/DDBJ whole genome shotgun (WGS) entry which is preliminary data.</text>
</comment>
<evidence type="ECO:0000256" key="4">
    <source>
        <dbReference type="ARBA" id="ARBA00022679"/>
    </source>
</evidence>
<dbReference type="CDD" id="cd04186">
    <property type="entry name" value="GT_2_like_c"/>
    <property type="match status" value="1"/>
</dbReference>
<dbReference type="GO" id="GO:0016757">
    <property type="term" value="F:glycosyltransferase activity"/>
    <property type="evidence" value="ECO:0007669"/>
    <property type="project" value="UniProtKB-KW"/>
</dbReference>
<gene>
    <name evidence="6" type="ORF">EHV15_00595</name>
</gene>
<sequence>MERRLCRRFRRCRRLAHGRNRKPAKRQSRSAACENRREESLRAYELGYAAGYAHGVMEGKRSFGAGFDGTSIIIPTYNRKDLLIECLNRIEAHTAAPYEVIVVDNGSDDGTADEVRRRRGPVRLAVHPQNSGFARAVNTGLMMAKGQTIALLNNDVLVTERWLDQLLGCLELTGAAAVGPVTNYISGDQQIDAPYEDVAEMPAFAASFNAPDPRKWREASRLVGFCLLFPRTTLEQAGYFDEGYVIGNYEDDDWVARLLLQGKKMVIAGDTFVHHYGSLTMKGLGAQGFEQVNARNHDYFAEKWGDLHGLLRRIPESRAGHGQRAVDFFPTHAYVKGWSDTVYWLEHGVRHPVSAALQEEAGNAPSPVRLSVIDLLQIPVGAPQTPAEPRAEKTAGLPEGGAVRSTDGRLYQIDRGRRREVMSEYACRVWNLNVFPEIIPFQILQQYPAGLPITPPPRIISEDL</sequence>
<keyword evidence="4 6" id="KW-0808">Transferase</keyword>
<evidence type="ECO:0000313" key="7">
    <source>
        <dbReference type="Proteomes" id="UP000267017"/>
    </source>
</evidence>
<comment type="similarity">
    <text evidence="2">Belongs to the glycosyltransferase 2 family.</text>
</comment>
<dbReference type="PANTHER" id="PTHR43179:SF12">
    <property type="entry name" value="GALACTOFURANOSYLTRANSFERASE GLFT2"/>
    <property type="match status" value="1"/>
</dbReference>
<dbReference type="InterPro" id="IPR001173">
    <property type="entry name" value="Glyco_trans_2-like"/>
</dbReference>
<evidence type="ECO:0000256" key="2">
    <source>
        <dbReference type="ARBA" id="ARBA00006739"/>
    </source>
</evidence>
<dbReference type="PANTHER" id="PTHR43179">
    <property type="entry name" value="RHAMNOSYLTRANSFERASE WBBL"/>
    <property type="match status" value="1"/>
</dbReference>
<dbReference type="SUPFAM" id="SSF53448">
    <property type="entry name" value="Nucleotide-diphospho-sugar transferases"/>
    <property type="match status" value="1"/>
</dbReference>
<evidence type="ECO:0000256" key="3">
    <source>
        <dbReference type="ARBA" id="ARBA00022676"/>
    </source>
</evidence>
<protein>
    <submittedName>
        <fullName evidence="6">Glycosyltransferase family 2 protein</fullName>
    </submittedName>
</protein>
<dbReference type="Pfam" id="PF00535">
    <property type="entry name" value="Glycos_transf_2"/>
    <property type="match status" value="1"/>
</dbReference>
<accession>A0A3P3TU26</accession>
<dbReference type="Gene3D" id="3.90.550.10">
    <property type="entry name" value="Spore Coat Polysaccharide Biosynthesis Protein SpsA, Chain A"/>
    <property type="match status" value="1"/>
</dbReference>
<keyword evidence="3" id="KW-0328">Glycosyltransferase</keyword>
<evidence type="ECO:0000313" key="6">
    <source>
        <dbReference type="EMBL" id="RRJ61635.1"/>
    </source>
</evidence>
<dbReference type="AlphaFoldDB" id="A0A3P3TU26"/>
<comment type="pathway">
    <text evidence="1">Cell wall biogenesis; cell wall polysaccharide biosynthesis.</text>
</comment>
<organism evidence="6 7">
    <name type="scientific">Paenibacillus oralis</name>
    <dbReference type="NCBI Taxonomy" id="2490856"/>
    <lineage>
        <taxon>Bacteria</taxon>
        <taxon>Bacillati</taxon>
        <taxon>Bacillota</taxon>
        <taxon>Bacilli</taxon>
        <taxon>Bacillales</taxon>
        <taxon>Paenibacillaceae</taxon>
        <taxon>Paenibacillus</taxon>
    </lineage>
</organism>
<reference evidence="6 7" key="1">
    <citation type="submission" date="2018-11" db="EMBL/GenBank/DDBJ databases">
        <title>Genome sequencing of Paenibacillus sp. KCOM 3021 (= ChDC PVNT-B20).</title>
        <authorList>
            <person name="Kook J.-K."/>
            <person name="Park S.-N."/>
            <person name="Lim Y.K."/>
        </authorList>
    </citation>
    <scope>NUCLEOTIDE SEQUENCE [LARGE SCALE GENOMIC DNA]</scope>
    <source>
        <strain evidence="6 7">KCOM 3021</strain>
    </source>
</reference>
<evidence type="ECO:0000259" key="5">
    <source>
        <dbReference type="Pfam" id="PF00535"/>
    </source>
</evidence>
<proteinExistence type="inferred from homology"/>
<dbReference type="InterPro" id="IPR029044">
    <property type="entry name" value="Nucleotide-diphossugar_trans"/>
</dbReference>
<feature type="domain" description="Glycosyltransferase 2-like" evidence="5">
    <location>
        <begin position="71"/>
        <end position="197"/>
    </location>
</feature>
<dbReference type="OrthoDB" id="8936324at2"/>